<evidence type="ECO:0000313" key="1">
    <source>
        <dbReference type="EMBL" id="AVX05135.1"/>
    </source>
</evidence>
<dbReference type="InterPro" id="IPR022344">
    <property type="entry name" value="GTA_major-tail"/>
</dbReference>
<dbReference type="NCBIfam" id="TIGR02126">
    <property type="entry name" value="phgtail_TP901_1"/>
    <property type="match status" value="1"/>
</dbReference>
<dbReference type="InterPro" id="IPR011855">
    <property type="entry name" value="Phgtail_TP901_1"/>
</dbReference>
<evidence type="ECO:0000313" key="2">
    <source>
        <dbReference type="Proteomes" id="UP000258927"/>
    </source>
</evidence>
<dbReference type="PRINTS" id="PR01996">
    <property type="entry name" value="MTP1FAMILY"/>
</dbReference>
<keyword evidence="2" id="KW-1185">Reference proteome</keyword>
<dbReference type="Proteomes" id="UP000258927">
    <property type="component" value="Chromosome"/>
</dbReference>
<dbReference type="STRING" id="1122213.GCA_000423365_00259"/>
<dbReference type="KEGG" id="mmyr:MXMO3_02623"/>
<dbReference type="Gene3D" id="4.10.410.40">
    <property type="match status" value="1"/>
</dbReference>
<sequence>MGAQSGKDMLLKLDETGTGSFITVAGIRSRQLAFNAQSIDTTDSQSAGQWRELLQGGGVKTASLSGSGIFKDATSDAKIRELFFAGTVRDWQVIVPDFGTIEGKFQITALEFAANHNGEVTFDVALESAGEITFAVIS</sequence>
<dbReference type="EMBL" id="CP021330">
    <property type="protein sequence ID" value="AVX05135.1"/>
    <property type="molecule type" value="Genomic_DNA"/>
</dbReference>
<evidence type="ECO:0008006" key="3">
    <source>
        <dbReference type="Google" id="ProtNLM"/>
    </source>
</evidence>
<name>A0A2R4MGP4_9HYPH</name>
<proteinExistence type="predicted"/>
<dbReference type="AlphaFoldDB" id="A0A2R4MGP4"/>
<accession>A0A2R4MGP4</accession>
<dbReference type="Pfam" id="PF06199">
    <property type="entry name" value="Phage_tail_2"/>
    <property type="match status" value="1"/>
</dbReference>
<organism evidence="1 2">
    <name type="scientific">Maritalea myrionectae</name>
    <dbReference type="NCBI Taxonomy" id="454601"/>
    <lineage>
        <taxon>Bacteria</taxon>
        <taxon>Pseudomonadati</taxon>
        <taxon>Pseudomonadota</taxon>
        <taxon>Alphaproteobacteria</taxon>
        <taxon>Hyphomicrobiales</taxon>
        <taxon>Devosiaceae</taxon>
        <taxon>Maritalea</taxon>
    </lineage>
</organism>
<dbReference type="RefSeq" id="WP_027833524.1">
    <property type="nucleotide sequence ID" value="NZ_CP021330.1"/>
</dbReference>
<reference evidence="1 2" key="1">
    <citation type="submission" date="2017-05" db="EMBL/GenBank/DDBJ databases">
        <title>Genome Analysis of Maritalea myrionectae HL2708#5.</title>
        <authorList>
            <consortium name="Cotde Inc.-PKNU"/>
            <person name="Jang D."/>
            <person name="Oh H.-M."/>
        </authorList>
    </citation>
    <scope>NUCLEOTIDE SEQUENCE [LARGE SCALE GENOMIC DNA]</scope>
    <source>
        <strain evidence="1 2">HL2708#5</strain>
    </source>
</reference>
<protein>
    <recommendedName>
        <fullName evidence="3">Phage major tail protein, TP901-1 family</fullName>
    </recommendedName>
</protein>
<gene>
    <name evidence="1" type="ORF">MXMO3_02623</name>
</gene>